<dbReference type="EMBL" id="JACRSX010000003">
    <property type="protein sequence ID" value="MBC8561918.1"/>
    <property type="molecule type" value="Genomic_DNA"/>
</dbReference>
<proteinExistence type="predicted"/>
<dbReference type="Proteomes" id="UP000606193">
    <property type="component" value="Unassembled WGS sequence"/>
</dbReference>
<comment type="caution">
    <text evidence="2">The sequence shown here is derived from an EMBL/GenBank/DDBJ whole genome shotgun (WGS) entry which is preliminary data.</text>
</comment>
<feature type="transmembrane region" description="Helical" evidence="1">
    <location>
        <begin position="211"/>
        <end position="230"/>
    </location>
</feature>
<feature type="transmembrane region" description="Helical" evidence="1">
    <location>
        <begin position="242"/>
        <end position="259"/>
    </location>
</feature>
<keyword evidence="1" id="KW-1133">Transmembrane helix</keyword>
<keyword evidence="3" id="KW-1185">Reference proteome</keyword>
<name>A0ABR7MZV4_9FIRM</name>
<dbReference type="RefSeq" id="WP_118676108.1">
    <property type="nucleotide sequence ID" value="NZ_JACRSX010000003.1"/>
</dbReference>
<dbReference type="GO" id="GO:0008237">
    <property type="term" value="F:metallopeptidase activity"/>
    <property type="evidence" value="ECO:0007669"/>
    <property type="project" value="UniProtKB-KW"/>
</dbReference>
<evidence type="ECO:0000313" key="2">
    <source>
        <dbReference type="EMBL" id="MBC8561918.1"/>
    </source>
</evidence>
<keyword evidence="2" id="KW-0482">Metalloprotease</keyword>
<feature type="transmembrane region" description="Helical" evidence="1">
    <location>
        <begin position="6"/>
        <end position="28"/>
    </location>
</feature>
<sequence length="300" mass="33094">MIEQSLLNAMLQTGLLAITIPVVLIVAWKMYTKRSLVPFFVGIMVFITFSRMLEMIPHSLFLLSSNPVSKAINGNIILYTVYAALVAALFEETGRYLAFRFVLTKHPNKETAVTYGIGHGGIECILVLGVTYIQYYAYGQLINSGSMDKMLAAYKDNAQSVTALKQLISNIKGVTQLTCYMADLERISALMVQIGLSILVFQAVYVAGKKYMYWIAVALHFLMDVPAALYQKGAISLVPTEIILFVYGVLVLALGVKIYQGLKTGGTPADVQKKKNQKAFRDIAAGNYSSAKKNQKDESK</sequence>
<keyword evidence="1" id="KW-0812">Transmembrane</keyword>
<evidence type="ECO:0000256" key="1">
    <source>
        <dbReference type="SAM" id="Phobius"/>
    </source>
</evidence>
<dbReference type="PIRSF" id="PIRSF033101">
    <property type="entry name" value="UCP033101"/>
    <property type="match status" value="1"/>
</dbReference>
<accession>A0ABR7MZV4</accession>
<keyword evidence="1" id="KW-0472">Membrane</keyword>
<feature type="transmembrane region" description="Helical" evidence="1">
    <location>
        <begin position="35"/>
        <end position="52"/>
    </location>
</feature>
<keyword evidence="2" id="KW-0378">Hydrolase</keyword>
<keyword evidence="2" id="KW-0645">Protease</keyword>
<protein>
    <submittedName>
        <fullName evidence="2">YhfC family intramembrane metalloprotease</fullName>
    </submittedName>
</protein>
<feature type="transmembrane region" description="Helical" evidence="1">
    <location>
        <begin position="72"/>
        <end position="90"/>
    </location>
</feature>
<evidence type="ECO:0000313" key="3">
    <source>
        <dbReference type="Proteomes" id="UP000606193"/>
    </source>
</evidence>
<dbReference type="InterPro" id="IPR011397">
    <property type="entry name" value="YhfC"/>
</dbReference>
<reference evidence="2 3" key="1">
    <citation type="submission" date="2020-08" db="EMBL/GenBank/DDBJ databases">
        <title>Genome public.</title>
        <authorList>
            <person name="Liu C."/>
            <person name="Sun Q."/>
        </authorList>
    </citation>
    <scope>NUCLEOTIDE SEQUENCE [LARGE SCALE GENOMIC DNA]</scope>
    <source>
        <strain evidence="2 3">NSJ-37</strain>
    </source>
</reference>
<dbReference type="Pfam" id="PF10086">
    <property type="entry name" value="YhfC"/>
    <property type="match status" value="1"/>
</dbReference>
<organism evidence="2 3">
    <name type="scientific">Jutongia huaianensis</name>
    <dbReference type="NCBI Taxonomy" id="2763668"/>
    <lineage>
        <taxon>Bacteria</taxon>
        <taxon>Bacillati</taxon>
        <taxon>Bacillota</taxon>
        <taxon>Clostridia</taxon>
        <taxon>Lachnospirales</taxon>
        <taxon>Lachnospiraceae</taxon>
        <taxon>Jutongia</taxon>
    </lineage>
</organism>
<gene>
    <name evidence="2" type="ORF">H8704_04605</name>
</gene>
<feature type="transmembrane region" description="Helical" evidence="1">
    <location>
        <begin position="187"/>
        <end position="205"/>
    </location>
</feature>